<dbReference type="InterPro" id="IPR050749">
    <property type="entry name" value="Glycosyl_Hydrolase_47"/>
</dbReference>
<dbReference type="PANTHER" id="PTHR11742:SF55">
    <property type="entry name" value="ENDOPLASMIC RETICULUM MANNOSYL-OLIGOSACCHARIDE 1,2-ALPHA-MANNOSIDASE"/>
    <property type="match status" value="1"/>
</dbReference>
<evidence type="ECO:0000313" key="12">
    <source>
        <dbReference type="EMBL" id="KAE9387778.1"/>
    </source>
</evidence>
<dbReference type="PANTHER" id="PTHR11742">
    <property type="entry name" value="MANNOSYL-OLIGOSACCHARIDE ALPHA-1,2-MANNOSIDASE-RELATED"/>
    <property type="match status" value="1"/>
</dbReference>
<keyword evidence="6" id="KW-0106">Calcium</keyword>
<dbReference type="GO" id="GO:0036503">
    <property type="term" value="P:ERAD pathway"/>
    <property type="evidence" value="ECO:0007669"/>
    <property type="project" value="UniProtKB-ARBA"/>
</dbReference>
<comment type="similarity">
    <text evidence="3 11">Belongs to the glycosyl hydrolase 47 family.</text>
</comment>
<dbReference type="GO" id="GO:0005509">
    <property type="term" value="F:calcium ion binding"/>
    <property type="evidence" value="ECO:0007669"/>
    <property type="project" value="InterPro"/>
</dbReference>
<sequence>MAGCSFLRILRDTWQAIPILCASPSLLLLKFTAQTHLLPNPFVHEDTVSNQREGCPLRATEVARLDPIRNTAILTGKTEPVYRKMYRDSRQGIHDELVQTTPNKHSTYIAELVPAIRPASNTDYTLQHKQDHLVCFLAGSLMLGATTTGAATETVSVPPQAHELTRGGRRDWQTGTHLLETCMSTHETATGLAPEIAMFKNSKNSKTRDWYIKNSRPGGPASYDARYMLRNTPNSLGGGYATVLDVDTVPVSLDDKQETFFLGETLKYLYLIFCDSSVRYHVQYRGSSSTGACAHDQAWILLEYSVV</sequence>
<reference evidence="12" key="1">
    <citation type="journal article" date="2019" name="Environ. Microbiol.">
        <title>Fungal ecological strategies reflected in gene transcription - a case study of two litter decomposers.</title>
        <authorList>
            <person name="Barbi F."/>
            <person name="Kohler A."/>
            <person name="Barry K."/>
            <person name="Baskaran P."/>
            <person name="Daum C."/>
            <person name="Fauchery L."/>
            <person name="Ihrmark K."/>
            <person name="Kuo A."/>
            <person name="LaButti K."/>
            <person name="Lipzen A."/>
            <person name="Morin E."/>
            <person name="Grigoriev I.V."/>
            <person name="Henrissat B."/>
            <person name="Lindahl B."/>
            <person name="Martin F."/>
        </authorList>
    </citation>
    <scope>NUCLEOTIDE SEQUENCE</scope>
    <source>
        <strain evidence="12">JB14</strain>
    </source>
</reference>
<dbReference type="Proteomes" id="UP000799118">
    <property type="component" value="Unassembled WGS sequence"/>
</dbReference>
<evidence type="ECO:0000313" key="13">
    <source>
        <dbReference type="Proteomes" id="UP000799118"/>
    </source>
</evidence>
<dbReference type="PRINTS" id="PR00747">
    <property type="entry name" value="GLYHDRLASE47"/>
</dbReference>
<dbReference type="InterPro" id="IPR036026">
    <property type="entry name" value="Seven-hairpin_glycosidases"/>
</dbReference>
<comment type="catalytic activity">
    <reaction evidence="8">
        <text>N(4)-(alpha-D-Man-(1-&gt;2)-alpha-D-Man-(1-&gt;2)-alpha-D-Man-(1-&gt;3)-[alpha-D-Man-(1-&gt;3)-[alpha-D-Man-(1-&gt;2)-alpha-D-Man-(1-&gt;6)]-alpha-D-Man-(1-&gt;6)]-beta-D-Man-(1-&gt;4)-beta-D-GlcNAc-(1-&gt;4)-beta-D-GlcNAc)-L-asparaginyl-[protein] (N-glucan mannose isomer 8A1,2,3B1,3) + 3 H2O = N(4)-(alpha-D-Man-(1-&gt;3)-[alpha-D-Man-(1-&gt;3)-[alpha-D-Man-(1-&gt;6)]-alpha-D-Man-(1-&gt;6)]-beta-D-Man-(1-&gt;4)-beta-D-GlcNAc-(1-&gt;4)-beta-D-GlcNAc)-L-asparaginyl-[protein] (N-glucan mannose isomer 5A1,2) + 3 beta-D-mannose</text>
        <dbReference type="Rhea" id="RHEA:56028"/>
        <dbReference type="Rhea" id="RHEA-COMP:14358"/>
        <dbReference type="Rhea" id="RHEA-COMP:14367"/>
        <dbReference type="ChEBI" id="CHEBI:15377"/>
        <dbReference type="ChEBI" id="CHEBI:28563"/>
        <dbReference type="ChEBI" id="CHEBI:59087"/>
        <dbReference type="ChEBI" id="CHEBI:60628"/>
        <dbReference type="EC" id="3.2.1.113"/>
    </reaction>
</comment>
<protein>
    <recommendedName>
        <fullName evidence="11">alpha-1,2-Mannosidase</fullName>
        <ecNumber evidence="11">3.2.1.-</ecNumber>
    </recommendedName>
</protein>
<comment type="pathway">
    <text evidence="2">Protein modification; protein glycosylation.</text>
</comment>
<dbReference type="EMBL" id="ML769781">
    <property type="protein sequence ID" value="KAE9387778.1"/>
    <property type="molecule type" value="Genomic_DNA"/>
</dbReference>
<evidence type="ECO:0000256" key="3">
    <source>
        <dbReference type="ARBA" id="ARBA00007658"/>
    </source>
</evidence>
<evidence type="ECO:0000256" key="7">
    <source>
        <dbReference type="ARBA" id="ARBA00023157"/>
    </source>
</evidence>
<dbReference type="EC" id="3.2.1.-" evidence="11"/>
<name>A0A6A4GQ71_9AGAR</name>
<keyword evidence="7 10" id="KW-1015">Disulfide bond</keyword>
<keyword evidence="5 11" id="KW-0378">Hydrolase</keyword>
<comment type="catalytic activity">
    <reaction evidence="9">
        <text>N(4)-(alpha-D-Man-(1-&gt;2)-alpha-D-Man-(1-&gt;2)-alpha-D-Man-(1-&gt;3)-[alpha-D-Man-(1-&gt;2)-alpha-D-Man-(1-&gt;3)-[alpha-D-Man-(1-&gt;2)-alpha-D-Man-(1-&gt;6)]-alpha-D-Man-(1-&gt;6)]-beta-D-Man-(1-&gt;4)-beta-D-GlcNAc-(1-&gt;4)-beta-D-GlcNAc)-L-asparaginyl-[protein] (N-glucan mannose isomer 9A1,2,3B1,2,3) + 4 H2O = N(4)-(alpha-D-Man-(1-&gt;3)-[alpha-D-Man-(1-&gt;3)-[alpha-D-Man-(1-&gt;6)]-alpha-D-Man-(1-&gt;6)]-beta-D-Man-(1-&gt;4)-beta-D-GlcNAc-(1-&gt;4)-beta-D-GlcNAc)-L-asparaginyl-[protein] (N-glucan mannose isomer 5A1,2) + 4 beta-D-mannose</text>
        <dbReference type="Rhea" id="RHEA:56008"/>
        <dbReference type="Rhea" id="RHEA-COMP:14356"/>
        <dbReference type="Rhea" id="RHEA-COMP:14367"/>
        <dbReference type="ChEBI" id="CHEBI:15377"/>
        <dbReference type="ChEBI" id="CHEBI:28563"/>
        <dbReference type="ChEBI" id="CHEBI:59087"/>
        <dbReference type="ChEBI" id="CHEBI:139493"/>
        <dbReference type="EC" id="3.2.1.113"/>
    </reaction>
</comment>
<dbReference type="GO" id="GO:0005975">
    <property type="term" value="P:carbohydrate metabolic process"/>
    <property type="evidence" value="ECO:0007669"/>
    <property type="project" value="InterPro"/>
</dbReference>
<dbReference type="Pfam" id="PF01532">
    <property type="entry name" value="Glyco_hydro_47"/>
    <property type="match status" value="2"/>
</dbReference>
<dbReference type="InterPro" id="IPR012341">
    <property type="entry name" value="6hp_glycosidase-like_sf"/>
</dbReference>
<organism evidence="12 13">
    <name type="scientific">Gymnopus androsaceus JB14</name>
    <dbReference type="NCBI Taxonomy" id="1447944"/>
    <lineage>
        <taxon>Eukaryota</taxon>
        <taxon>Fungi</taxon>
        <taxon>Dikarya</taxon>
        <taxon>Basidiomycota</taxon>
        <taxon>Agaricomycotina</taxon>
        <taxon>Agaricomycetes</taxon>
        <taxon>Agaricomycetidae</taxon>
        <taxon>Agaricales</taxon>
        <taxon>Marasmiineae</taxon>
        <taxon>Omphalotaceae</taxon>
        <taxon>Gymnopus</taxon>
    </lineage>
</organism>
<dbReference type="AlphaFoldDB" id="A0A6A4GQ71"/>
<dbReference type="GO" id="GO:0016020">
    <property type="term" value="C:membrane"/>
    <property type="evidence" value="ECO:0007669"/>
    <property type="project" value="InterPro"/>
</dbReference>
<dbReference type="GO" id="GO:0004571">
    <property type="term" value="F:mannosyl-oligosaccharide 1,2-alpha-mannosidase activity"/>
    <property type="evidence" value="ECO:0007669"/>
    <property type="project" value="UniProtKB-EC"/>
</dbReference>
<evidence type="ECO:0000256" key="11">
    <source>
        <dbReference type="RuleBase" id="RU361193"/>
    </source>
</evidence>
<keyword evidence="4" id="KW-0479">Metal-binding</keyword>
<evidence type="ECO:0000256" key="6">
    <source>
        <dbReference type="ARBA" id="ARBA00022837"/>
    </source>
</evidence>
<evidence type="ECO:0000256" key="4">
    <source>
        <dbReference type="ARBA" id="ARBA00022723"/>
    </source>
</evidence>
<dbReference type="OrthoDB" id="8118055at2759"/>
<dbReference type="SUPFAM" id="SSF48225">
    <property type="entry name" value="Seven-hairpin glycosidases"/>
    <property type="match status" value="1"/>
</dbReference>
<accession>A0A6A4GQ71</accession>
<gene>
    <name evidence="12" type="ORF">BT96DRAFT_1004806</name>
</gene>
<feature type="disulfide bond" evidence="10">
    <location>
        <begin position="135"/>
        <end position="182"/>
    </location>
</feature>
<dbReference type="GO" id="GO:0005783">
    <property type="term" value="C:endoplasmic reticulum"/>
    <property type="evidence" value="ECO:0007669"/>
    <property type="project" value="TreeGrafter"/>
</dbReference>
<dbReference type="InterPro" id="IPR001382">
    <property type="entry name" value="Glyco_hydro_47"/>
</dbReference>
<keyword evidence="13" id="KW-1185">Reference proteome</keyword>
<evidence type="ECO:0000256" key="8">
    <source>
        <dbReference type="ARBA" id="ARBA00047669"/>
    </source>
</evidence>
<keyword evidence="11 12" id="KW-0326">Glycosidase</keyword>
<proteinExistence type="inferred from homology"/>
<evidence type="ECO:0000256" key="1">
    <source>
        <dbReference type="ARBA" id="ARBA00001913"/>
    </source>
</evidence>
<evidence type="ECO:0000256" key="5">
    <source>
        <dbReference type="ARBA" id="ARBA00022801"/>
    </source>
</evidence>
<dbReference type="Gene3D" id="1.50.10.10">
    <property type="match status" value="2"/>
</dbReference>
<evidence type="ECO:0000256" key="10">
    <source>
        <dbReference type="PIRSR" id="PIRSR601382-3"/>
    </source>
</evidence>
<comment type="cofactor">
    <cofactor evidence="1">
        <name>Ca(2+)</name>
        <dbReference type="ChEBI" id="CHEBI:29108"/>
    </cofactor>
</comment>
<evidence type="ECO:0000256" key="9">
    <source>
        <dbReference type="ARBA" id="ARBA00048605"/>
    </source>
</evidence>
<evidence type="ECO:0000256" key="2">
    <source>
        <dbReference type="ARBA" id="ARBA00004922"/>
    </source>
</evidence>